<name>A0ABT7LFA0_9BURK</name>
<dbReference type="EMBL" id="JASVDS010000001">
    <property type="protein sequence ID" value="MDL5030315.1"/>
    <property type="molecule type" value="Genomic_DNA"/>
</dbReference>
<keyword evidence="1" id="KW-0175">Coiled coil</keyword>
<protein>
    <submittedName>
        <fullName evidence="3">Uncharacterized protein</fullName>
    </submittedName>
</protein>
<accession>A0ABT7LFA0</accession>
<feature type="region of interest" description="Disordered" evidence="2">
    <location>
        <begin position="46"/>
        <end position="70"/>
    </location>
</feature>
<comment type="caution">
    <text evidence="3">The sequence shown here is derived from an EMBL/GenBank/DDBJ whole genome shotgun (WGS) entry which is preliminary data.</text>
</comment>
<evidence type="ECO:0000313" key="4">
    <source>
        <dbReference type="Proteomes" id="UP001238603"/>
    </source>
</evidence>
<gene>
    <name evidence="3" type="ORF">QRD43_00240</name>
</gene>
<keyword evidence="4" id="KW-1185">Reference proteome</keyword>
<evidence type="ECO:0000313" key="3">
    <source>
        <dbReference type="EMBL" id="MDL5030315.1"/>
    </source>
</evidence>
<proteinExistence type="predicted"/>
<evidence type="ECO:0000256" key="2">
    <source>
        <dbReference type="SAM" id="MobiDB-lite"/>
    </source>
</evidence>
<dbReference type="Proteomes" id="UP001238603">
    <property type="component" value="Unassembled WGS sequence"/>
</dbReference>
<reference evidence="3 4" key="1">
    <citation type="submission" date="2023-06" db="EMBL/GenBank/DDBJ databases">
        <title>Pelomonas sp. APW6 16S ribosomal RNA gene genome sequencing and assembly.</title>
        <authorList>
            <person name="Woo H."/>
        </authorList>
    </citation>
    <scope>NUCLEOTIDE SEQUENCE [LARGE SCALE GENOMIC DNA]</scope>
    <source>
        <strain evidence="3 4">APW6</strain>
    </source>
</reference>
<evidence type="ECO:0000256" key="1">
    <source>
        <dbReference type="SAM" id="Coils"/>
    </source>
</evidence>
<dbReference type="RefSeq" id="WP_285980455.1">
    <property type="nucleotide sequence ID" value="NZ_JASVDS010000001.1"/>
</dbReference>
<feature type="coiled-coil region" evidence="1">
    <location>
        <begin position="144"/>
        <end position="191"/>
    </location>
</feature>
<organism evidence="3 4">
    <name type="scientific">Roseateles subflavus</name>
    <dbReference type="NCBI Taxonomy" id="3053353"/>
    <lineage>
        <taxon>Bacteria</taxon>
        <taxon>Pseudomonadati</taxon>
        <taxon>Pseudomonadota</taxon>
        <taxon>Betaproteobacteria</taxon>
        <taxon>Burkholderiales</taxon>
        <taxon>Sphaerotilaceae</taxon>
        <taxon>Roseateles</taxon>
    </lineage>
</organism>
<feature type="compositionally biased region" description="Low complexity" evidence="2">
    <location>
        <begin position="50"/>
        <end position="70"/>
    </location>
</feature>
<sequence>MTETVTARRLWVWPLLSLLAVLLLGLGAAWLAGWPSPDPAVARPLAQETPARAAPSPSASAREPQALAAAPAADLGPAVGAASAPVPEPAHWHLADTRVMGDERAPPLVRAPQAPIVPRWQLDDPTAYLAREAQEHRAVQQAFVEAADRELPALRRLLDQAREQGLSPDGIAKGEEKLRRIAEQRDAMRAALAADPPP</sequence>